<feature type="domain" description="Tyr recombinase" evidence="5">
    <location>
        <begin position="215"/>
        <end position="366"/>
    </location>
</feature>
<dbReference type="InterPro" id="IPR013762">
    <property type="entry name" value="Integrase-like_cat_sf"/>
</dbReference>
<dbReference type="Proteomes" id="UP000606194">
    <property type="component" value="Unassembled WGS sequence"/>
</dbReference>
<evidence type="ECO:0000256" key="2">
    <source>
        <dbReference type="ARBA" id="ARBA00023125"/>
    </source>
</evidence>
<dbReference type="PROSITE" id="PS51898">
    <property type="entry name" value="TYR_RECOMBINASE"/>
    <property type="match status" value="1"/>
</dbReference>
<feature type="domain" description="Core-binding (CB)" evidence="6">
    <location>
        <begin position="107"/>
        <end position="192"/>
    </location>
</feature>
<accession>A0A918LBD0</accession>
<evidence type="ECO:0000256" key="3">
    <source>
        <dbReference type="ARBA" id="ARBA00023172"/>
    </source>
</evidence>
<dbReference type="InterPro" id="IPR010998">
    <property type="entry name" value="Integrase_recombinase_N"/>
</dbReference>
<evidence type="ECO:0000313" key="7">
    <source>
        <dbReference type="EMBL" id="GGS26668.1"/>
    </source>
</evidence>
<protein>
    <submittedName>
        <fullName evidence="7">Integrase/recombinase y4rA</fullName>
    </submittedName>
</protein>
<keyword evidence="2 4" id="KW-0238">DNA-binding</keyword>
<organism evidence="7 8">
    <name type="scientific">Streptomyces humidus</name>
    <dbReference type="NCBI Taxonomy" id="52259"/>
    <lineage>
        <taxon>Bacteria</taxon>
        <taxon>Bacillati</taxon>
        <taxon>Actinomycetota</taxon>
        <taxon>Actinomycetes</taxon>
        <taxon>Kitasatosporales</taxon>
        <taxon>Streptomycetaceae</taxon>
        <taxon>Streptomyces</taxon>
    </lineage>
</organism>
<dbReference type="GO" id="GO:0015074">
    <property type="term" value="P:DNA integration"/>
    <property type="evidence" value="ECO:0007669"/>
    <property type="project" value="UniProtKB-KW"/>
</dbReference>
<dbReference type="Gene3D" id="1.10.150.130">
    <property type="match status" value="1"/>
</dbReference>
<dbReference type="EMBL" id="BMTL01000049">
    <property type="protein sequence ID" value="GGS26668.1"/>
    <property type="molecule type" value="Genomic_DNA"/>
</dbReference>
<keyword evidence="1" id="KW-0229">DNA integration</keyword>
<comment type="caution">
    <text evidence="7">The sequence shown here is derived from an EMBL/GenBank/DDBJ whole genome shotgun (WGS) entry which is preliminary data.</text>
</comment>
<evidence type="ECO:0000313" key="8">
    <source>
        <dbReference type="Proteomes" id="UP000606194"/>
    </source>
</evidence>
<dbReference type="InterPro" id="IPR004107">
    <property type="entry name" value="Integrase_SAM-like_N"/>
</dbReference>
<dbReference type="InterPro" id="IPR002104">
    <property type="entry name" value="Integrase_catalytic"/>
</dbReference>
<dbReference type="InterPro" id="IPR011010">
    <property type="entry name" value="DNA_brk_join_enz"/>
</dbReference>
<reference evidence="7" key="2">
    <citation type="submission" date="2020-09" db="EMBL/GenBank/DDBJ databases">
        <authorList>
            <person name="Sun Q."/>
            <person name="Ohkuma M."/>
        </authorList>
    </citation>
    <scope>NUCLEOTIDE SEQUENCE</scope>
    <source>
        <strain evidence="7">JCM 4386</strain>
    </source>
</reference>
<dbReference type="Pfam" id="PF02899">
    <property type="entry name" value="Phage_int_SAM_1"/>
    <property type="match status" value="1"/>
</dbReference>
<dbReference type="Pfam" id="PF00589">
    <property type="entry name" value="Phage_integrase"/>
    <property type="match status" value="1"/>
</dbReference>
<dbReference type="PROSITE" id="PS51900">
    <property type="entry name" value="CB"/>
    <property type="match status" value="1"/>
</dbReference>
<dbReference type="PANTHER" id="PTHR30349:SF90">
    <property type="entry name" value="TYROSINE RECOMBINASE XERD"/>
    <property type="match status" value="1"/>
</dbReference>
<dbReference type="RefSeq" id="WP_190153926.1">
    <property type="nucleotide sequence ID" value="NZ_BMTL01000049.1"/>
</dbReference>
<evidence type="ECO:0000256" key="1">
    <source>
        <dbReference type="ARBA" id="ARBA00022908"/>
    </source>
</evidence>
<dbReference type="AlphaFoldDB" id="A0A918LBD0"/>
<sequence>MRNPALVQVLGPLALFAEGFRERLEMLGYAPQPRVVHLRVMAHLSSWLEERGLDGSALSASVTDGFIHDRRVAGHRDARSGRSLRPLLEYLREIGAAPQPVPQQAVGPVEEVLADYAAYLIHERGLGVLTVQRSTDLVRTFLAAQATGDRLNLEVLTAADVTAFVLARIESVSPATVQRTGAALRSLLRFLHLRGMIGFSLVGAVPTAANWKLAGLPKYLTHEQLAALLTSCDPDTAVGRRDLAILTLLARLGLRAGEVAALRLEDIDWRRGEITVRGKGNRHERLPLPADVGEAVVAYLSQFRPAAAAGREVFVGARAPHRALTRGAVTQLVARASRRSGLGCRRTDFSGPGKIFVKRGCATVRR</sequence>
<dbReference type="PANTHER" id="PTHR30349">
    <property type="entry name" value="PHAGE INTEGRASE-RELATED"/>
    <property type="match status" value="1"/>
</dbReference>
<keyword evidence="8" id="KW-1185">Reference proteome</keyword>
<evidence type="ECO:0000256" key="4">
    <source>
        <dbReference type="PROSITE-ProRule" id="PRU01248"/>
    </source>
</evidence>
<gene>
    <name evidence="7" type="ORF">GCM10010269_76610</name>
</gene>
<dbReference type="Gene3D" id="1.10.443.10">
    <property type="entry name" value="Intergrase catalytic core"/>
    <property type="match status" value="1"/>
</dbReference>
<dbReference type="GO" id="GO:0003677">
    <property type="term" value="F:DNA binding"/>
    <property type="evidence" value="ECO:0007669"/>
    <property type="project" value="UniProtKB-UniRule"/>
</dbReference>
<evidence type="ECO:0000259" key="5">
    <source>
        <dbReference type="PROSITE" id="PS51898"/>
    </source>
</evidence>
<evidence type="ECO:0000259" key="6">
    <source>
        <dbReference type="PROSITE" id="PS51900"/>
    </source>
</evidence>
<dbReference type="InterPro" id="IPR044068">
    <property type="entry name" value="CB"/>
</dbReference>
<name>A0A918LBD0_9ACTN</name>
<reference evidence="7" key="1">
    <citation type="journal article" date="2014" name="Int. J. Syst. Evol. Microbiol.">
        <title>Complete genome sequence of Corynebacterium casei LMG S-19264T (=DSM 44701T), isolated from a smear-ripened cheese.</title>
        <authorList>
            <consortium name="US DOE Joint Genome Institute (JGI-PGF)"/>
            <person name="Walter F."/>
            <person name="Albersmeier A."/>
            <person name="Kalinowski J."/>
            <person name="Ruckert C."/>
        </authorList>
    </citation>
    <scope>NUCLEOTIDE SEQUENCE</scope>
    <source>
        <strain evidence="7">JCM 4386</strain>
    </source>
</reference>
<dbReference type="InterPro" id="IPR050090">
    <property type="entry name" value="Tyrosine_recombinase_XerCD"/>
</dbReference>
<dbReference type="GO" id="GO:0006310">
    <property type="term" value="P:DNA recombination"/>
    <property type="evidence" value="ECO:0007669"/>
    <property type="project" value="UniProtKB-KW"/>
</dbReference>
<keyword evidence="3" id="KW-0233">DNA recombination</keyword>
<dbReference type="SUPFAM" id="SSF56349">
    <property type="entry name" value="DNA breaking-rejoining enzymes"/>
    <property type="match status" value="1"/>
</dbReference>
<proteinExistence type="predicted"/>